<gene>
    <name evidence="1" type="ORF">K8U77_08060</name>
</gene>
<dbReference type="Proteomes" id="UP000786989">
    <property type="component" value="Unassembled WGS sequence"/>
</dbReference>
<dbReference type="EMBL" id="DYWI01000157">
    <property type="protein sequence ID" value="HJF66048.1"/>
    <property type="molecule type" value="Genomic_DNA"/>
</dbReference>
<protein>
    <submittedName>
        <fullName evidence="1">Abi family protein</fullName>
    </submittedName>
</protein>
<proteinExistence type="predicted"/>
<sequence length="99" mass="11094">KDVVRQRELAYSLHTLPEFRNICAHDERLYCAKVGKNSDKGFPELLRALKTVVTDQSYQRYLGEVADMVDGLEEAVPSLKTTFLDGMGISMEDLAAQGE</sequence>
<name>A0A9D3A1S5_9ACTN</name>
<accession>A0A9D3A1S5</accession>
<evidence type="ECO:0000313" key="2">
    <source>
        <dbReference type="Proteomes" id="UP000786989"/>
    </source>
</evidence>
<reference evidence="1" key="1">
    <citation type="journal article" date="2021" name="PeerJ">
        <title>Extensive microbial diversity within the chicken gut microbiome revealed by metagenomics and culture.</title>
        <authorList>
            <person name="Gilroy R."/>
            <person name="Ravi A."/>
            <person name="Getino M."/>
            <person name="Pursley I."/>
            <person name="Horton D.L."/>
            <person name="Alikhan N.F."/>
            <person name="Baker D."/>
            <person name="Gharbi K."/>
            <person name="Hall N."/>
            <person name="Watson M."/>
            <person name="Adriaenssens E.M."/>
            <person name="Foster-Nyarko E."/>
            <person name="Jarju S."/>
            <person name="Secka A."/>
            <person name="Antonio M."/>
            <person name="Oren A."/>
            <person name="Chaudhuri R.R."/>
            <person name="La Ragione R."/>
            <person name="Hildebrand F."/>
            <person name="Pallen M.J."/>
        </authorList>
    </citation>
    <scope>NUCLEOTIDE SEQUENCE</scope>
    <source>
        <strain evidence="1">ChiGjej6B6-11269</strain>
    </source>
</reference>
<organism evidence="1 2">
    <name type="scientific">Slackia equolifaciens</name>
    <dbReference type="NCBI Taxonomy" id="498718"/>
    <lineage>
        <taxon>Bacteria</taxon>
        <taxon>Bacillati</taxon>
        <taxon>Actinomycetota</taxon>
        <taxon>Coriobacteriia</taxon>
        <taxon>Eggerthellales</taxon>
        <taxon>Eggerthellaceae</taxon>
        <taxon>Slackia</taxon>
    </lineage>
</organism>
<dbReference type="AlphaFoldDB" id="A0A9D3A1S5"/>
<evidence type="ECO:0000313" key="1">
    <source>
        <dbReference type="EMBL" id="HJF66048.1"/>
    </source>
</evidence>
<reference evidence="1" key="2">
    <citation type="submission" date="2021-09" db="EMBL/GenBank/DDBJ databases">
        <authorList>
            <person name="Gilroy R."/>
        </authorList>
    </citation>
    <scope>NUCLEOTIDE SEQUENCE</scope>
    <source>
        <strain evidence="1">ChiGjej6B6-11269</strain>
    </source>
</reference>
<feature type="non-terminal residue" evidence="1">
    <location>
        <position position="1"/>
    </location>
</feature>
<comment type="caution">
    <text evidence="1">The sequence shown here is derived from an EMBL/GenBank/DDBJ whole genome shotgun (WGS) entry which is preliminary data.</text>
</comment>